<feature type="region of interest" description="Disordered" evidence="1">
    <location>
        <begin position="49"/>
        <end position="130"/>
    </location>
</feature>
<feature type="compositionally biased region" description="Pro residues" evidence="1">
    <location>
        <begin position="390"/>
        <end position="411"/>
    </location>
</feature>
<dbReference type="AlphaFoldDB" id="A0AAF0DZI6"/>
<protein>
    <submittedName>
        <fullName evidence="2">Uncharacterized protein</fullName>
    </submittedName>
</protein>
<feature type="region of interest" description="Disordered" evidence="1">
    <location>
        <begin position="221"/>
        <end position="241"/>
    </location>
</feature>
<proteinExistence type="predicted"/>
<dbReference type="Proteomes" id="UP001214603">
    <property type="component" value="Chromosome 1"/>
</dbReference>
<feature type="region of interest" description="Disordered" evidence="1">
    <location>
        <begin position="1"/>
        <end position="28"/>
    </location>
</feature>
<evidence type="ECO:0000313" key="2">
    <source>
        <dbReference type="EMBL" id="WFD02260.1"/>
    </source>
</evidence>
<feature type="region of interest" description="Disordered" evidence="1">
    <location>
        <begin position="383"/>
        <end position="421"/>
    </location>
</feature>
<sequence>MDVTVSSAAVSHEIDTTPLVALPPPADPARRTLFARRSSRTPWTRFLAHAHGGGRQQVPEVVVSEPPPAGECAAERESTGDTPTDAPTDPPSDSPTDAPSPDKTKEAAHTEEHASNAPAPTSVSPTSVAPATALPGAASGTLQEALALRLRTLAFLRRVVVGEERFLYAAQLRANDYAAAVAPHTLHKWCVWAETARSSMALALQDTSPNAVQSRLTALEDTPPTAWDAPPSPDAPHTDSAPKELPVVASLTAFLAVLCALYAKLLACVDTTFYERLQGTSNVRVSSICGTVTVQSLLEPFPDARLLSDTSLDVLRALHHRLSSFVHDVARNLAHVARHAASTEIREWDALLAHGQFDWDLLVTAFRERQERPVPTYEEALMDPDEQEPCAPPPEAPAEPPTEPPAEPPTEPVETAWDPPANKRASLKRFLLSTGSKRSSLTHALLAKFRGTHADGTNAADAL</sequence>
<gene>
    <name evidence="2" type="ORF">MOBT1_000942</name>
</gene>
<accession>A0AAF0DZI6</accession>
<reference evidence="2" key="1">
    <citation type="submission" date="2023-03" db="EMBL/GenBank/DDBJ databases">
        <title>Mating type loci evolution in Malassezia.</title>
        <authorList>
            <person name="Coelho M.A."/>
        </authorList>
    </citation>
    <scope>NUCLEOTIDE SEQUENCE</scope>
    <source>
        <strain evidence="2">CBS 7876</strain>
    </source>
</reference>
<dbReference type="EMBL" id="CP119934">
    <property type="protein sequence ID" value="WFD02260.1"/>
    <property type="molecule type" value="Genomic_DNA"/>
</dbReference>
<organism evidence="2 3">
    <name type="scientific">Malassezia obtusa</name>
    <dbReference type="NCBI Taxonomy" id="76774"/>
    <lineage>
        <taxon>Eukaryota</taxon>
        <taxon>Fungi</taxon>
        <taxon>Dikarya</taxon>
        <taxon>Basidiomycota</taxon>
        <taxon>Ustilaginomycotina</taxon>
        <taxon>Malasseziomycetes</taxon>
        <taxon>Malasseziales</taxon>
        <taxon>Malasseziaceae</taxon>
        <taxon>Malassezia</taxon>
    </lineage>
</organism>
<name>A0AAF0DZI6_9BASI</name>
<feature type="compositionally biased region" description="Basic and acidic residues" evidence="1">
    <location>
        <begin position="100"/>
        <end position="114"/>
    </location>
</feature>
<keyword evidence="3" id="KW-1185">Reference proteome</keyword>
<evidence type="ECO:0000313" key="3">
    <source>
        <dbReference type="Proteomes" id="UP001214603"/>
    </source>
</evidence>
<evidence type="ECO:0000256" key="1">
    <source>
        <dbReference type="SAM" id="MobiDB-lite"/>
    </source>
</evidence>
<feature type="compositionally biased region" description="Polar residues" evidence="1">
    <location>
        <begin position="118"/>
        <end position="129"/>
    </location>
</feature>